<accession>A0A3R7LQZ1</accession>
<name>A0A3R7LQZ1_PENVA</name>
<reference evidence="10 11" key="1">
    <citation type="submission" date="2018-04" db="EMBL/GenBank/DDBJ databases">
        <authorList>
            <person name="Zhang X."/>
            <person name="Yuan J."/>
            <person name="Li F."/>
            <person name="Xiang J."/>
        </authorList>
    </citation>
    <scope>NUCLEOTIDE SEQUENCE [LARGE SCALE GENOMIC DNA]</scope>
    <source>
        <tissue evidence="10">Muscle</tissue>
    </source>
</reference>
<protein>
    <recommendedName>
        <fullName evidence="9">H15 domain-containing protein</fullName>
    </recommendedName>
</protein>
<dbReference type="InterPro" id="IPR005819">
    <property type="entry name" value="H1/H5"/>
</dbReference>
<dbReference type="GO" id="GO:0031492">
    <property type="term" value="F:nucleosomal DNA binding"/>
    <property type="evidence" value="ECO:0007669"/>
    <property type="project" value="TreeGrafter"/>
</dbReference>
<dbReference type="InterPro" id="IPR036390">
    <property type="entry name" value="WH_DNA-bd_sf"/>
</dbReference>
<dbReference type="GO" id="GO:0005634">
    <property type="term" value="C:nucleus"/>
    <property type="evidence" value="ECO:0007669"/>
    <property type="project" value="UniProtKB-SubCell"/>
</dbReference>
<dbReference type="GO" id="GO:0003690">
    <property type="term" value="F:double-stranded DNA binding"/>
    <property type="evidence" value="ECO:0007669"/>
    <property type="project" value="TreeGrafter"/>
</dbReference>
<dbReference type="Proteomes" id="UP000283509">
    <property type="component" value="Unassembled WGS sequence"/>
</dbReference>
<dbReference type="GO" id="GO:0000786">
    <property type="term" value="C:nucleosome"/>
    <property type="evidence" value="ECO:0007669"/>
    <property type="project" value="InterPro"/>
</dbReference>
<feature type="compositionally biased region" description="Basic residues" evidence="8">
    <location>
        <begin position="305"/>
        <end position="315"/>
    </location>
</feature>
<feature type="region of interest" description="Disordered" evidence="8">
    <location>
        <begin position="202"/>
        <end position="345"/>
    </location>
</feature>
<evidence type="ECO:0000256" key="4">
    <source>
        <dbReference type="ARBA" id="ARBA00022454"/>
    </source>
</evidence>
<evidence type="ECO:0000313" key="10">
    <source>
        <dbReference type="EMBL" id="ROT62057.1"/>
    </source>
</evidence>
<dbReference type="EMBL" id="QCYY01003855">
    <property type="protein sequence ID" value="ROT62057.1"/>
    <property type="molecule type" value="Genomic_DNA"/>
</dbReference>
<proteinExistence type="inferred from homology"/>
<evidence type="ECO:0000259" key="9">
    <source>
        <dbReference type="PROSITE" id="PS51504"/>
    </source>
</evidence>
<dbReference type="Gene3D" id="1.10.10.10">
    <property type="entry name" value="Winged helix-like DNA-binding domain superfamily/Winged helix DNA-binding domain"/>
    <property type="match status" value="1"/>
</dbReference>
<sequence>MNLHVYSFSQPKTTAQSLSPSTRRPSEGETRRTSPRSRQKVLLPQRIIATIPPPGTRRDCSVGRRSPSLLLLPFLQPFLSLAAMGGIRAQETRAKRPSHPKYSAMVRAAIGVLRERLGSSRQAIQKYILTTYSVKDEKKTYTHIKIALKRGVDSGCLTQIRGSGASGSFKLADARKAESRGPRKTKAHGYVCKKTFVKVAGAENPAGGRQTGQRHLSKADMEERSRMRDFIAREAVTKAKSANRKPAAKKTPAKKGSAKKTAVKKPAAKKTTVNKATAKKGVAKKPSAKKESQKKITKVSSAKTNAKKSATKKTTLKQPSSKKIVKKSATKKTEKKSTNKKVVKK</sequence>
<feature type="domain" description="H15" evidence="9">
    <location>
        <begin position="98"/>
        <end position="173"/>
    </location>
</feature>
<dbReference type="OrthoDB" id="10070354at2759"/>
<feature type="compositionally biased region" description="Basic and acidic residues" evidence="8">
    <location>
        <begin position="217"/>
        <end position="237"/>
    </location>
</feature>
<reference evidence="10 11" key="2">
    <citation type="submission" date="2019-01" db="EMBL/GenBank/DDBJ databases">
        <title>The decoding of complex shrimp genome reveals the adaptation for benthos swimmer, frequently molting mechanism and breeding impact on genome.</title>
        <authorList>
            <person name="Sun Y."/>
            <person name="Gao Y."/>
            <person name="Yu Y."/>
        </authorList>
    </citation>
    <scope>NUCLEOTIDE SEQUENCE [LARGE SCALE GENOMIC DNA]</scope>
    <source>
        <tissue evidence="10">Muscle</tissue>
    </source>
</reference>
<comment type="function">
    <text evidence="1">Histones H1 are necessary for the condensation of nucleosome chains into higher-order structures.</text>
</comment>
<evidence type="ECO:0000256" key="6">
    <source>
        <dbReference type="ARBA" id="ARBA00023242"/>
    </source>
</evidence>
<dbReference type="GO" id="GO:0006334">
    <property type="term" value="P:nucleosome assembly"/>
    <property type="evidence" value="ECO:0007669"/>
    <property type="project" value="InterPro"/>
</dbReference>
<dbReference type="GO" id="GO:0030527">
    <property type="term" value="F:structural constituent of chromatin"/>
    <property type="evidence" value="ECO:0007669"/>
    <property type="project" value="InterPro"/>
</dbReference>
<evidence type="ECO:0000256" key="3">
    <source>
        <dbReference type="ARBA" id="ARBA00004286"/>
    </source>
</evidence>
<evidence type="ECO:0000256" key="2">
    <source>
        <dbReference type="ARBA" id="ARBA00004123"/>
    </source>
</evidence>
<evidence type="ECO:0000313" key="11">
    <source>
        <dbReference type="Proteomes" id="UP000283509"/>
    </source>
</evidence>
<comment type="subcellular location">
    <subcellularLocation>
        <location evidence="3">Chromosome</location>
    </subcellularLocation>
    <subcellularLocation>
        <location evidence="2 7">Nucleus</location>
    </subcellularLocation>
</comment>
<comment type="caution">
    <text evidence="10">The sequence shown here is derived from an EMBL/GenBank/DDBJ whole genome shotgun (WGS) entry which is preliminary data.</text>
</comment>
<dbReference type="InterPro" id="IPR005818">
    <property type="entry name" value="Histone_H1/H5_H15"/>
</dbReference>
<evidence type="ECO:0000256" key="5">
    <source>
        <dbReference type="ARBA" id="ARBA00023125"/>
    </source>
</evidence>
<gene>
    <name evidence="10" type="ORF">C7M84_020120</name>
</gene>
<feature type="compositionally biased region" description="Basic residues" evidence="8">
    <location>
        <begin position="277"/>
        <end position="287"/>
    </location>
</feature>
<feature type="compositionally biased region" description="Polar residues" evidence="8">
    <location>
        <begin position="7"/>
        <end position="23"/>
    </location>
</feature>
<dbReference type="PRINTS" id="PR00624">
    <property type="entry name" value="HISTONEH5"/>
</dbReference>
<feature type="compositionally biased region" description="Basic residues" evidence="8">
    <location>
        <begin position="241"/>
        <end position="268"/>
    </location>
</feature>
<keyword evidence="11" id="KW-1185">Reference proteome</keyword>
<evidence type="ECO:0000256" key="7">
    <source>
        <dbReference type="RuleBase" id="RU003894"/>
    </source>
</evidence>
<comment type="similarity">
    <text evidence="7">Belongs to the histone H1/H5 family.</text>
</comment>
<dbReference type="FunFam" id="1.10.10.10:FF:000140">
    <property type="entry name" value="Histone H1.0"/>
    <property type="match status" value="1"/>
</dbReference>
<dbReference type="PANTHER" id="PTHR11467:SF36">
    <property type="entry name" value="HISTONE 24-RELATED"/>
    <property type="match status" value="1"/>
</dbReference>
<dbReference type="Pfam" id="PF00538">
    <property type="entry name" value="Linker_histone"/>
    <property type="match status" value="1"/>
</dbReference>
<dbReference type="InterPro" id="IPR036388">
    <property type="entry name" value="WH-like_DNA-bd_sf"/>
</dbReference>
<dbReference type="PANTHER" id="PTHR11467">
    <property type="entry name" value="HISTONE H1"/>
    <property type="match status" value="1"/>
</dbReference>
<dbReference type="SMART" id="SM00526">
    <property type="entry name" value="H15"/>
    <property type="match status" value="1"/>
</dbReference>
<keyword evidence="4 7" id="KW-0158">Chromosome</keyword>
<dbReference type="GO" id="GO:0045910">
    <property type="term" value="P:negative regulation of DNA recombination"/>
    <property type="evidence" value="ECO:0007669"/>
    <property type="project" value="TreeGrafter"/>
</dbReference>
<dbReference type="CDD" id="cd00073">
    <property type="entry name" value="H15"/>
    <property type="match status" value="1"/>
</dbReference>
<evidence type="ECO:0000256" key="8">
    <source>
        <dbReference type="SAM" id="MobiDB-lite"/>
    </source>
</evidence>
<feature type="region of interest" description="Disordered" evidence="8">
    <location>
        <begin position="1"/>
        <end position="39"/>
    </location>
</feature>
<dbReference type="GO" id="GO:0030261">
    <property type="term" value="P:chromosome condensation"/>
    <property type="evidence" value="ECO:0007669"/>
    <property type="project" value="TreeGrafter"/>
</dbReference>
<keyword evidence="6 7" id="KW-0539">Nucleus</keyword>
<dbReference type="PROSITE" id="PS51504">
    <property type="entry name" value="H15"/>
    <property type="match status" value="1"/>
</dbReference>
<organism evidence="10 11">
    <name type="scientific">Penaeus vannamei</name>
    <name type="common">Whiteleg shrimp</name>
    <name type="synonym">Litopenaeus vannamei</name>
    <dbReference type="NCBI Taxonomy" id="6689"/>
    <lineage>
        <taxon>Eukaryota</taxon>
        <taxon>Metazoa</taxon>
        <taxon>Ecdysozoa</taxon>
        <taxon>Arthropoda</taxon>
        <taxon>Crustacea</taxon>
        <taxon>Multicrustacea</taxon>
        <taxon>Malacostraca</taxon>
        <taxon>Eumalacostraca</taxon>
        <taxon>Eucarida</taxon>
        <taxon>Decapoda</taxon>
        <taxon>Dendrobranchiata</taxon>
        <taxon>Penaeoidea</taxon>
        <taxon>Penaeidae</taxon>
        <taxon>Penaeus</taxon>
    </lineage>
</organism>
<evidence type="ECO:0000256" key="1">
    <source>
        <dbReference type="ARBA" id="ARBA00002809"/>
    </source>
</evidence>
<dbReference type="AlphaFoldDB" id="A0A3R7LQZ1"/>
<dbReference type="SUPFAM" id="SSF46785">
    <property type="entry name" value="Winged helix' DNA-binding domain"/>
    <property type="match status" value="1"/>
</dbReference>
<keyword evidence="5 7" id="KW-0238">DNA-binding</keyword>